<reference evidence="1" key="1">
    <citation type="submission" date="2024-03" db="EMBL/GenBank/DDBJ databases">
        <title>Whole genome sequecning of epiphytes from Marcgravia umbellata leaves.</title>
        <authorList>
            <person name="Kumar G."/>
            <person name="Savka M.A."/>
        </authorList>
    </citation>
    <scope>NUCLEOTIDE SEQUENCE</scope>
    <source>
        <strain evidence="1">RIT_BL5</strain>
    </source>
</reference>
<protein>
    <submittedName>
        <fullName evidence="1">VanZ family protein</fullName>
    </submittedName>
</protein>
<evidence type="ECO:0000313" key="1">
    <source>
        <dbReference type="EMBL" id="MEJ8303381.1"/>
    </source>
</evidence>
<dbReference type="Proteomes" id="UP001380953">
    <property type="component" value="Unassembled WGS sequence"/>
</dbReference>
<name>A0ACC6P8X8_9BACL</name>
<accession>A0ACC6P8X8</accession>
<comment type="caution">
    <text evidence="1">The sequence shown here is derived from an EMBL/GenBank/DDBJ whole genome shotgun (WGS) entry which is preliminary data.</text>
</comment>
<gene>
    <name evidence="1" type="ORF">WKI47_05555</name>
</gene>
<keyword evidence="2" id="KW-1185">Reference proteome</keyword>
<sequence length="359" mass="40790">MLQPYLDSINSAVLFFPFAAALFTFPFLIVQYRRHGYVNKWRGFLLYLFLLYLICAYFLVLLPFPDSRHNAAPTGSGIQLLPFQFVQDIVREAEVVPGNPSTYVNVLTNFAFLQVVFNVLLTLPFGLFVRYYFRAGLVACLLASFALSALFETTQLTAVFGWFDYPYRVFDVDDLIANTTGGMLGAAAAGVFTRKLPQMDKLDEDLDLSEKKVTYLRRFVAFAIDYFIWNIPINMLTAWTDVPTPISYLVITGLYFLLIPYWTGGFTPGKWLVRMRIAGPDGEPPNLRETFVRGALLYWALGGLQILPGLFGSDWIGIAVLMVMLIVNATFAVHLLIRVFGRKKRLFYETMSKTKQRIA</sequence>
<proteinExistence type="predicted"/>
<organism evidence="1 2">
    <name type="scientific">Saccharibacillus sacchari</name>
    <dbReference type="NCBI Taxonomy" id="456493"/>
    <lineage>
        <taxon>Bacteria</taxon>
        <taxon>Bacillati</taxon>
        <taxon>Bacillota</taxon>
        <taxon>Bacilli</taxon>
        <taxon>Bacillales</taxon>
        <taxon>Paenibacillaceae</taxon>
        <taxon>Saccharibacillus</taxon>
    </lineage>
</organism>
<evidence type="ECO:0000313" key="2">
    <source>
        <dbReference type="Proteomes" id="UP001380953"/>
    </source>
</evidence>
<dbReference type="EMBL" id="JBBKAR010000016">
    <property type="protein sequence ID" value="MEJ8303381.1"/>
    <property type="molecule type" value="Genomic_DNA"/>
</dbReference>